<dbReference type="InterPro" id="IPR018488">
    <property type="entry name" value="cNMP-bd_CS"/>
</dbReference>
<dbReference type="OrthoDB" id="2021138at2759"/>
<dbReference type="GO" id="GO:0003254">
    <property type="term" value="P:regulation of membrane depolarization"/>
    <property type="evidence" value="ECO:0007669"/>
    <property type="project" value="TreeGrafter"/>
</dbReference>
<dbReference type="SUPFAM" id="SSF51206">
    <property type="entry name" value="cAMP-binding domain-like"/>
    <property type="match status" value="1"/>
</dbReference>
<dbReference type="EMBL" id="QDEB01127095">
    <property type="protein sequence ID" value="RZB39584.1"/>
    <property type="molecule type" value="Genomic_DNA"/>
</dbReference>
<dbReference type="PANTHER" id="PTHR45689">
    <property type="entry name" value="I[[H]] CHANNEL, ISOFORM E"/>
    <property type="match status" value="1"/>
</dbReference>
<dbReference type="Gene3D" id="2.60.120.10">
    <property type="entry name" value="Jelly Rolls"/>
    <property type="match status" value="1"/>
</dbReference>
<protein>
    <submittedName>
        <fullName evidence="3">Potassium/sodium hyperpolarization-activated cyclic nucleotide-gated channel 4-like</fullName>
    </submittedName>
</protein>
<dbReference type="PANTHER" id="PTHR45689:SF14">
    <property type="entry name" value="CYCLIC NUCLEOTIDE-GATED CATION CHANNEL SUBUNIT A-LIKE PROTEIN"/>
    <property type="match status" value="1"/>
</dbReference>
<evidence type="ECO:0000313" key="4">
    <source>
        <dbReference type="Proteomes" id="UP000292052"/>
    </source>
</evidence>
<dbReference type="SUPFAM" id="SSF81324">
    <property type="entry name" value="Voltage-gated potassium channels"/>
    <property type="match status" value="1"/>
</dbReference>
<dbReference type="GO" id="GO:0098855">
    <property type="term" value="C:HCN channel complex"/>
    <property type="evidence" value="ECO:0007669"/>
    <property type="project" value="TreeGrafter"/>
</dbReference>
<proteinExistence type="predicted"/>
<comment type="caution">
    <text evidence="3">The sequence shown here is derived from an EMBL/GenBank/DDBJ whole genome shotgun (WGS) entry which is preliminary data.</text>
</comment>
<dbReference type="AlphaFoldDB" id="A0A482V8Q3"/>
<accession>A0A482V8Q3</accession>
<feature type="transmembrane region" description="Helical" evidence="1">
    <location>
        <begin position="119"/>
        <end position="137"/>
    </location>
</feature>
<feature type="transmembrane region" description="Helical" evidence="1">
    <location>
        <begin position="84"/>
        <end position="107"/>
    </location>
</feature>
<dbReference type="SMART" id="SM00100">
    <property type="entry name" value="cNMP"/>
    <property type="match status" value="1"/>
</dbReference>
<dbReference type="PROSITE" id="PS00889">
    <property type="entry name" value="CNMP_BINDING_2"/>
    <property type="match status" value="1"/>
</dbReference>
<dbReference type="InterPro" id="IPR051413">
    <property type="entry name" value="K/Na_HCN_channel"/>
</dbReference>
<keyword evidence="1" id="KW-1133">Transmembrane helix</keyword>
<keyword evidence="1" id="KW-0812">Transmembrane</keyword>
<dbReference type="InterPro" id="IPR000595">
    <property type="entry name" value="cNMP-bd_dom"/>
</dbReference>
<keyword evidence="1" id="KW-0472">Membrane</keyword>
<dbReference type="CDD" id="cd00038">
    <property type="entry name" value="CAP_ED"/>
    <property type="match status" value="1"/>
</dbReference>
<dbReference type="Gene3D" id="1.10.287.630">
    <property type="entry name" value="Helix hairpin bin"/>
    <property type="match status" value="1"/>
</dbReference>
<keyword evidence="4" id="KW-1185">Reference proteome</keyword>
<dbReference type="InterPro" id="IPR014710">
    <property type="entry name" value="RmlC-like_jellyroll"/>
</dbReference>
<sequence length="458" mass="53902">MFQLKTNHVCAIEDPRSKSFLPDLPPDPNTAERLLRYMKKFILVTERNPQSLEFFRSTAEIIAERKKQVQENTWIIHPFSTFRLYYEMWMAFVFFICLFYIPLYAAYRPVMINHETFDLILNLCCIVDIIITFRTGYPCTKKQEIVMKPSKIAKHYIQGIYFTADVLSSIPDIFSVNVRTNEIINYLAMFKILRSKTLLNYANRTFYFFKIHGLVYQTLKTIIVIFLLNHYFACVVIIDMLKAGNSLENKYYAMMSQVNAYMTAKNIPKLTQRRMREYYRYKYRQKYFKESRITKFLSENLRREINYHSCRKLVQGVKIFGNIPQKITEDILTHLKVEIYLTGDVIIQAGSQGDCMYFIESGTVKVSSPSGKEICHLEDGAFFGEIALVTVGQKRTANIVAIEICELYKLDRKSFKKCMEQNKELYKKIQQEAKTRLIQTQNIESSFKREVTGKFSVF</sequence>
<evidence type="ECO:0000313" key="3">
    <source>
        <dbReference type="EMBL" id="RZB39584.1"/>
    </source>
</evidence>
<dbReference type="Proteomes" id="UP000292052">
    <property type="component" value="Unassembled WGS sequence"/>
</dbReference>
<reference evidence="3 4" key="1">
    <citation type="submission" date="2017-03" db="EMBL/GenBank/DDBJ databases">
        <title>Genome of the blue death feigning beetle - Asbolus verrucosus.</title>
        <authorList>
            <person name="Rider S.D."/>
        </authorList>
    </citation>
    <scope>NUCLEOTIDE SEQUENCE [LARGE SCALE GENOMIC DNA]</scope>
    <source>
        <strain evidence="3">Butters</strain>
        <tissue evidence="3">Head and leg muscle</tissue>
    </source>
</reference>
<dbReference type="GO" id="GO:0005249">
    <property type="term" value="F:voltage-gated potassium channel activity"/>
    <property type="evidence" value="ECO:0007669"/>
    <property type="project" value="TreeGrafter"/>
</dbReference>
<organism evidence="3 4">
    <name type="scientific">Asbolus verrucosus</name>
    <name type="common">Desert ironclad beetle</name>
    <dbReference type="NCBI Taxonomy" id="1661398"/>
    <lineage>
        <taxon>Eukaryota</taxon>
        <taxon>Metazoa</taxon>
        <taxon>Ecdysozoa</taxon>
        <taxon>Arthropoda</taxon>
        <taxon>Hexapoda</taxon>
        <taxon>Insecta</taxon>
        <taxon>Pterygota</taxon>
        <taxon>Neoptera</taxon>
        <taxon>Endopterygota</taxon>
        <taxon>Coleoptera</taxon>
        <taxon>Polyphaga</taxon>
        <taxon>Cucujiformia</taxon>
        <taxon>Tenebrionidae</taxon>
        <taxon>Pimeliinae</taxon>
        <taxon>Asbolus</taxon>
    </lineage>
</organism>
<dbReference type="PROSITE" id="PS50042">
    <property type="entry name" value="CNMP_BINDING_3"/>
    <property type="match status" value="1"/>
</dbReference>
<dbReference type="GO" id="GO:0035725">
    <property type="term" value="P:sodium ion transmembrane transport"/>
    <property type="evidence" value="ECO:0007669"/>
    <property type="project" value="TreeGrafter"/>
</dbReference>
<name>A0A482V8Q3_ASBVE</name>
<dbReference type="InterPro" id="IPR018490">
    <property type="entry name" value="cNMP-bd_dom_sf"/>
</dbReference>
<feature type="domain" description="Cyclic nucleotide-binding" evidence="2">
    <location>
        <begin position="319"/>
        <end position="436"/>
    </location>
</feature>
<gene>
    <name evidence="3" type="ORF">BDFB_008103</name>
</gene>
<dbReference type="Pfam" id="PF00027">
    <property type="entry name" value="cNMP_binding"/>
    <property type="match status" value="1"/>
</dbReference>
<evidence type="ECO:0000259" key="2">
    <source>
        <dbReference type="PROSITE" id="PS50042"/>
    </source>
</evidence>
<evidence type="ECO:0000256" key="1">
    <source>
        <dbReference type="SAM" id="Phobius"/>
    </source>
</evidence>